<feature type="domain" description="Reverse transcriptase Ty1/copia-type" evidence="2">
    <location>
        <begin position="53"/>
        <end position="187"/>
    </location>
</feature>
<dbReference type="Proteomes" id="UP001604336">
    <property type="component" value="Unassembled WGS sequence"/>
</dbReference>
<evidence type="ECO:0000313" key="4">
    <source>
        <dbReference type="Proteomes" id="UP001604336"/>
    </source>
</evidence>
<keyword evidence="1" id="KW-0732">Signal</keyword>
<evidence type="ECO:0000259" key="2">
    <source>
        <dbReference type="Pfam" id="PF07727"/>
    </source>
</evidence>
<dbReference type="InterPro" id="IPR013103">
    <property type="entry name" value="RVT_2"/>
</dbReference>
<feature type="signal peptide" evidence="1">
    <location>
        <begin position="1"/>
        <end position="19"/>
    </location>
</feature>
<dbReference type="EMBL" id="JBFOLK010000003">
    <property type="protein sequence ID" value="KAL2527600.1"/>
    <property type="molecule type" value="Genomic_DNA"/>
</dbReference>
<dbReference type="InterPro" id="IPR043502">
    <property type="entry name" value="DNA/RNA_pol_sf"/>
</dbReference>
<feature type="chain" id="PRO_5044864455" evidence="1">
    <location>
        <begin position="20"/>
        <end position="189"/>
    </location>
</feature>
<accession>A0ABD1USU8</accession>
<reference evidence="4" key="1">
    <citation type="submission" date="2024-07" db="EMBL/GenBank/DDBJ databases">
        <title>Two chromosome-level genome assemblies of Korean endemic species Abeliophyllum distichum and Forsythia ovata (Oleaceae).</title>
        <authorList>
            <person name="Jang H."/>
        </authorList>
    </citation>
    <scope>NUCLEOTIDE SEQUENCE [LARGE SCALE GENOMIC DNA]</scope>
</reference>
<proteinExistence type="predicted"/>
<sequence>MGKVVALAAILVPTAFAEAAESLGEVSLPTHSTSILVVPSRSSMQNQNKGYVQDKHVIGSCWVYKIKTKSGGSIEHYKAKLVAKGFTQQYGLDYEEAFASVAKMTIVRTLIAIAYICWWDLSQLDVKNAFLNGTLQENIYMVPPPSVFHHRGYVYKLKKAFYGLKQAPRTWFEKFSTVVASLSFTPKPS</sequence>
<comment type="caution">
    <text evidence="3">The sequence shown here is derived from an EMBL/GenBank/DDBJ whole genome shotgun (WGS) entry which is preliminary data.</text>
</comment>
<dbReference type="SUPFAM" id="SSF56672">
    <property type="entry name" value="DNA/RNA polymerases"/>
    <property type="match status" value="1"/>
</dbReference>
<dbReference type="AlphaFoldDB" id="A0ABD1USU8"/>
<dbReference type="Pfam" id="PF07727">
    <property type="entry name" value="RVT_2"/>
    <property type="match status" value="1"/>
</dbReference>
<name>A0ABD1USU8_9LAMI</name>
<evidence type="ECO:0000313" key="3">
    <source>
        <dbReference type="EMBL" id="KAL2527600.1"/>
    </source>
</evidence>
<gene>
    <name evidence="3" type="ORF">Adt_12654</name>
</gene>
<organism evidence="3 4">
    <name type="scientific">Abeliophyllum distichum</name>
    <dbReference type="NCBI Taxonomy" id="126358"/>
    <lineage>
        <taxon>Eukaryota</taxon>
        <taxon>Viridiplantae</taxon>
        <taxon>Streptophyta</taxon>
        <taxon>Embryophyta</taxon>
        <taxon>Tracheophyta</taxon>
        <taxon>Spermatophyta</taxon>
        <taxon>Magnoliopsida</taxon>
        <taxon>eudicotyledons</taxon>
        <taxon>Gunneridae</taxon>
        <taxon>Pentapetalae</taxon>
        <taxon>asterids</taxon>
        <taxon>lamiids</taxon>
        <taxon>Lamiales</taxon>
        <taxon>Oleaceae</taxon>
        <taxon>Forsythieae</taxon>
        <taxon>Abeliophyllum</taxon>
    </lineage>
</organism>
<evidence type="ECO:0000256" key="1">
    <source>
        <dbReference type="SAM" id="SignalP"/>
    </source>
</evidence>
<keyword evidence="4" id="KW-1185">Reference proteome</keyword>
<protein>
    <submittedName>
        <fullName evidence="3">Cysteine-rich RLK (RECEPTOR-like protein kinase) 8</fullName>
    </submittedName>
</protein>